<evidence type="ECO:0000313" key="2">
    <source>
        <dbReference type="EMBL" id="MDI6102270.1"/>
    </source>
</evidence>
<dbReference type="EMBL" id="JASCTH010000019">
    <property type="protein sequence ID" value="MDI6102270.1"/>
    <property type="molecule type" value="Genomic_DNA"/>
</dbReference>
<reference evidence="2 3" key="1">
    <citation type="submission" date="2023-05" db="EMBL/GenBank/DDBJ databases">
        <title>Actinoplanes sp. NEAU-A12 genome sequencing.</title>
        <authorList>
            <person name="Wang Z.-S."/>
        </authorList>
    </citation>
    <scope>NUCLEOTIDE SEQUENCE [LARGE SCALE GENOMIC DNA]</scope>
    <source>
        <strain evidence="2 3">NEAU-A12</strain>
    </source>
</reference>
<evidence type="ECO:0000256" key="1">
    <source>
        <dbReference type="SAM" id="Phobius"/>
    </source>
</evidence>
<evidence type="ECO:0000313" key="3">
    <source>
        <dbReference type="Proteomes" id="UP001241758"/>
    </source>
</evidence>
<feature type="transmembrane region" description="Helical" evidence="1">
    <location>
        <begin position="65"/>
        <end position="87"/>
    </location>
</feature>
<proteinExistence type="predicted"/>
<dbReference type="Proteomes" id="UP001241758">
    <property type="component" value="Unassembled WGS sequence"/>
</dbReference>
<comment type="caution">
    <text evidence="2">The sequence shown here is derived from an EMBL/GenBank/DDBJ whole genome shotgun (WGS) entry which is preliminary data.</text>
</comment>
<keyword evidence="3" id="KW-1185">Reference proteome</keyword>
<gene>
    <name evidence="2" type="ORF">QLQ12_26995</name>
</gene>
<keyword evidence="1" id="KW-0472">Membrane</keyword>
<keyword evidence="1" id="KW-0812">Transmembrane</keyword>
<name>A0ABT6WRB0_9ACTN</name>
<evidence type="ECO:0008006" key="4">
    <source>
        <dbReference type="Google" id="ProtNLM"/>
    </source>
</evidence>
<feature type="transmembrane region" description="Helical" evidence="1">
    <location>
        <begin position="99"/>
        <end position="116"/>
    </location>
</feature>
<keyword evidence="1" id="KW-1133">Transmembrane helix</keyword>
<protein>
    <recommendedName>
        <fullName evidence="4">Sensor histidine kinase</fullName>
    </recommendedName>
</protein>
<accession>A0ABT6WRB0</accession>
<sequence>MTHPEAAHPARVGMSAGQWVRTVVVIQVYILAAYLAAAIIPYLWAPREYPPTALWIVPGWLLGLPGFYITMLGATLAVPVALVGAITTVCARRTVPARLFTWCAVSTAVMVMYAFFTVTPLGAHIAGFVAD</sequence>
<feature type="transmembrane region" description="Helical" evidence="1">
    <location>
        <begin position="20"/>
        <end position="45"/>
    </location>
</feature>
<organism evidence="2 3">
    <name type="scientific">Actinoplanes sandaracinus</name>
    <dbReference type="NCBI Taxonomy" id="3045177"/>
    <lineage>
        <taxon>Bacteria</taxon>
        <taxon>Bacillati</taxon>
        <taxon>Actinomycetota</taxon>
        <taxon>Actinomycetes</taxon>
        <taxon>Micromonosporales</taxon>
        <taxon>Micromonosporaceae</taxon>
        <taxon>Actinoplanes</taxon>
    </lineage>
</organism>
<dbReference type="RefSeq" id="WP_282763293.1">
    <property type="nucleotide sequence ID" value="NZ_JASCTH010000019.1"/>
</dbReference>